<dbReference type="GO" id="GO:0005524">
    <property type="term" value="F:ATP binding"/>
    <property type="evidence" value="ECO:0007669"/>
    <property type="project" value="InterPro"/>
</dbReference>
<name>A0A382B7D7_9ZZZZ</name>
<evidence type="ECO:0000313" key="3">
    <source>
        <dbReference type="EMBL" id="SVB09157.1"/>
    </source>
</evidence>
<gene>
    <name evidence="3" type="ORF">METZ01_LOCUS162011</name>
</gene>
<feature type="non-terminal residue" evidence="3">
    <location>
        <position position="545"/>
    </location>
</feature>
<evidence type="ECO:0000259" key="2">
    <source>
        <dbReference type="PROSITE" id="PS51192"/>
    </source>
</evidence>
<feature type="domain" description="Helicase ATP-binding" evidence="2">
    <location>
        <begin position="200"/>
        <end position="358"/>
    </location>
</feature>
<dbReference type="InterPro" id="IPR000330">
    <property type="entry name" value="SNF2_N"/>
</dbReference>
<dbReference type="AlphaFoldDB" id="A0A382B7D7"/>
<dbReference type="InterPro" id="IPR027417">
    <property type="entry name" value="P-loop_NTPase"/>
</dbReference>
<dbReference type="InterPro" id="IPR038718">
    <property type="entry name" value="SNF2-like_sf"/>
</dbReference>
<dbReference type="Gene3D" id="3.40.50.10810">
    <property type="entry name" value="Tandem AAA-ATPase domain"/>
    <property type="match status" value="1"/>
</dbReference>
<dbReference type="PANTHER" id="PTHR45766">
    <property type="entry name" value="DNA ANNEALING HELICASE AND ENDONUCLEASE ZRANB3 FAMILY MEMBER"/>
    <property type="match status" value="1"/>
</dbReference>
<keyword evidence="1" id="KW-0378">Hydrolase</keyword>
<accession>A0A382B7D7</accession>
<reference evidence="3" key="1">
    <citation type="submission" date="2018-05" db="EMBL/GenBank/DDBJ databases">
        <authorList>
            <person name="Lanie J.A."/>
            <person name="Ng W.-L."/>
            <person name="Kazmierczak K.M."/>
            <person name="Andrzejewski T.M."/>
            <person name="Davidsen T.M."/>
            <person name="Wayne K.J."/>
            <person name="Tettelin H."/>
            <person name="Glass J.I."/>
            <person name="Rusch D."/>
            <person name="Podicherti R."/>
            <person name="Tsui H.-C.T."/>
            <person name="Winkler M.E."/>
        </authorList>
    </citation>
    <scope>NUCLEOTIDE SEQUENCE</scope>
</reference>
<evidence type="ECO:0000256" key="1">
    <source>
        <dbReference type="ARBA" id="ARBA00022801"/>
    </source>
</evidence>
<dbReference type="GO" id="GO:0016787">
    <property type="term" value="F:hydrolase activity"/>
    <property type="evidence" value="ECO:0007669"/>
    <property type="project" value="UniProtKB-KW"/>
</dbReference>
<proteinExistence type="predicted"/>
<sequence length="545" mass="60670">MAQIAPAVREPRKYYGEMRLSLADDHLVLDFPYDAAQVAEVRRLKGAKWDKVARVWRAPVSSLNECRDFAVAHEFTIDPEVLLLTLPTQKNSSRSISIHPDGFISLAFAYDRVAVTSVKQIPGITWDKATHAWKAPITSVDEVVRWGETFDVPVDAAVRQEASAVRGQLESTMAASRATDAAIHIPGMLGELLPYQRAGVAYALASQRCFIADEMGLGKSVQAAATIELLASQGEDVFPGAVVCPPNLVVNWQAEWWKFFPDRNIQIVTNRKEFPADYDIVVVGYSNISTWVRQLSSHKSYVFDESHYCKTPTAQRTKVAKRLARSAGAKAPIMLLTGTPVTNRPAEYAAQLDILGQIDKFGGMWGFYRRYCDAFKDKWGQWHLEGHSNLEELNDRLRSTCYIRRTKPEVMKELPPIVHSPVLVAGAPSVMKEYAKAEADIVQYLVERAKEIAREMGLSERSAAVRAKFRAEASQHLVRISVPRRIAAKAKMAAANEWITAHTEEGHKVVVAAHHRDIVDELAREHGGLKIQGGMNVHEVEAAKA</sequence>
<dbReference type="GO" id="GO:0006281">
    <property type="term" value="P:DNA repair"/>
    <property type="evidence" value="ECO:0007669"/>
    <property type="project" value="TreeGrafter"/>
</dbReference>
<dbReference type="Pfam" id="PF00176">
    <property type="entry name" value="SNF2-rel_dom"/>
    <property type="match status" value="1"/>
</dbReference>
<dbReference type="InterPro" id="IPR014001">
    <property type="entry name" value="Helicase_ATP-bd"/>
</dbReference>
<organism evidence="3">
    <name type="scientific">marine metagenome</name>
    <dbReference type="NCBI Taxonomy" id="408172"/>
    <lineage>
        <taxon>unclassified sequences</taxon>
        <taxon>metagenomes</taxon>
        <taxon>ecological metagenomes</taxon>
    </lineage>
</organism>
<dbReference type="PANTHER" id="PTHR45766:SF6">
    <property type="entry name" value="SWI_SNF-RELATED MATRIX-ASSOCIATED ACTIN-DEPENDENT REGULATOR OF CHROMATIN SUBFAMILY A-LIKE PROTEIN 1"/>
    <property type="match status" value="1"/>
</dbReference>
<dbReference type="SUPFAM" id="SSF52540">
    <property type="entry name" value="P-loop containing nucleoside triphosphate hydrolases"/>
    <property type="match status" value="1"/>
</dbReference>
<dbReference type="GO" id="GO:0031297">
    <property type="term" value="P:replication fork processing"/>
    <property type="evidence" value="ECO:0007669"/>
    <property type="project" value="TreeGrafter"/>
</dbReference>
<dbReference type="EMBL" id="UINC01028340">
    <property type="protein sequence ID" value="SVB09157.1"/>
    <property type="molecule type" value="Genomic_DNA"/>
</dbReference>
<dbReference type="PROSITE" id="PS51192">
    <property type="entry name" value="HELICASE_ATP_BIND_1"/>
    <property type="match status" value="1"/>
</dbReference>
<dbReference type="SMART" id="SM00487">
    <property type="entry name" value="DEXDc"/>
    <property type="match status" value="1"/>
</dbReference>
<protein>
    <recommendedName>
        <fullName evidence="2">Helicase ATP-binding domain-containing protein</fullName>
    </recommendedName>
</protein>